<sequence length="201" mass="23532">MPSAVLKSVGYNRRHSNYYIIVDPILNLIKLLITIARIIFALTLPAYTLSVEELSSLQQIGRSKYRYKFQQVLPCIYQSIWPSSIYTIGIGQFINQSTNSEISMGYPFDQQLGYAGSSRMGKQSDFNQYTIFNPPKKFLYFLQVDTASCWLMCIHHYPDQQLQVGKMQQFERRSRYFMVYWKFDFSLSKAMQQSLCDPTRN</sequence>
<organism evidence="2 3">
    <name type="scientific">Halteria grandinella</name>
    <dbReference type="NCBI Taxonomy" id="5974"/>
    <lineage>
        <taxon>Eukaryota</taxon>
        <taxon>Sar</taxon>
        <taxon>Alveolata</taxon>
        <taxon>Ciliophora</taxon>
        <taxon>Intramacronucleata</taxon>
        <taxon>Spirotrichea</taxon>
        <taxon>Stichotrichia</taxon>
        <taxon>Sporadotrichida</taxon>
        <taxon>Halteriidae</taxon>
        <taxon>Halteria</taxon>
    </lineage>
</organism>
<gene>
    <name evidence="2" type="ORF">FGO68_gene10254</name>
</gene>
<evidence type="ECO:0000256" key="1">
    <source>
        <dbReference type="SAM" id="Phobius"/>
    </source>
</evidence>
<comment type="caution">
    <text evidence="2">The sequence shown here is derived from an EMBL/GenBank/DDBJ whole genome shotgun (WGS) entry which is preliminary data.</text>
</comment>
<keyword evidence="1" id="KW-0472">Membrane</keyword>
<dbReference type="Proteomes" id="UP000785679">
    <property type="component" value="Unassembled WGS sequence"/>
</dbReference>
<keyword evidence="3" id="KW-1185">Reference proteome</keyword>
<reference evidence="2" key="1">
    <citation type="submission" date="2019-06" db="EMBL/GenBank/DDBJ databases">
        <authorList>
            <person name="Zheng W."/>
        </authorList>
    </citation>
    <scope>NUCLEOTIDE SEQUENCE</scope>
    <source>
        <strain evidence="2">QDHG01</strain>
    </source>
</reference>
<evidence type="ECO:0000313" key="3">
    <source>
        <dbReference type="Proteomes" id="UP000785679"/>
    </source>
</evidence>
<keyword evidence="1" id="KW-1133">Transmembrane helix</keyword>
<name>A0A8J8NSH9_HALGN</name>
<evidence type="ECO:0000313" key="2">
    <source>
        <dbReference type="EMBL" id="TNV79964.1"/>
    </source>
</evidence>
<feature type="transmembrane region" description="Helical" evidence="1">
    <location>
        <begin position="28"/>
        <end position="49"/>
    </location>
</feature>
<accession>A0A8J8NSH9</accession>
<keyword evidence="1" id="KW-0812">Transmembrane</keyword>
<protein>
    <submittedName>
        <fullName evidence="2">Uncharacterized protein</fullName>
    </submittedName>
</protein>
<dbReference type="EMBL" id="RRYP01008173">
    <property type="protein sequence ID" value="TNV79964.1"/>
    <property type="molecule type" value="Genomic_DNA"/>
</dbReference>
<dbReference type="AlphaFoldDB" id="A0A8J8NSH9"/>
<proteinExistence type="predicted"/>